<evidence type="ECO:0000256" key="3">
    <source>
        <dbReference type="ARBA" id="ARBA00022692"/>
    </source>
</evidence>
<dbReference type="InterPro" id="IPR004331">
    <property type="entry name" value="SPX_dom"/>
</dbReference>
<feature type="region of interest" description="Disordered" evidence="6">
    <location>
        <begin position="738"/>
        <end position="764"/>
    </location>
</feature>
<dbReference type="AlphaFoldDB" id="A0AAF0EVV5"/>
<dbReference type="Pfam" id="PF03124">
    <property type="entry name" value="EXS"/>
    <property type="match status" value="1"/>
</dbReference>
<dbReference type="Proteomes" id="UP001219933">
    <property type="component" value="Chromosome 3"/>
</dbReference>
<evidence type="ECO:0000256" key="2">
    <source>
        <dbReference type="ARBA" id="ARBA00009665"/>
    </source>
</evidence>
<dbReference type="GO" id="GO:0016036">
    <property type="term" value="P:cellular response to phosphate starvation"/>
    <property type="evidence" value="ECO:0007669"/>
    <property type="project" value="TreeGrafter"/>
</dbReference>
<dbReference type="PANTHER" id="PTHR10783:SF103">
    <property type="entry name" value="SOLUTE CARRIER FAMILY 53 MEMBER 1"/>
    <property type="match status" value="1"/>
</dbReference>
<keyword evidence="11" id="KW-1185">Reference proteome</keyword>
<evidence type="ECO:0000256" key="5">
    <source>
        <dbReference type="ARBA" id="ARBA00023136"/>
    </source>
</evidence>
<feature type="domain" description="EXS" evidence="8">
    <location>
        <begin position="549"/>
        <end position="744"/>
    </location>
</feature>
<keyword evidence="10" id="KW-0675">Receptor</keyword>
<feature type="compositionally biased region" description="Basic and acidic residues" evidence="6">
    <location>
        <begin position="753"/>
        <end position="763"/>
    </location>
</feature>
<reference evidence="10" key="1">
    <citation type="submission" date="2023-03" db="EMBL/GenBank/DDBJ databases">
        <title>Mating type loci evolution in Malassezia.</title>
        <authorList>
            <person name="Coelho M.A."/>
        </authorList>
    </citation>
    <scope>NUCLEOTIDE SEQUENCE</scope>
    <source>
        <strain evidence="10">CBS 11721</strain>
    </source>
</reference>
<comment type="similarity">
    <text evidence="2">Belongs to the SYG1 (TC 2.A.94) family.</text>
</comment>
<dbReference type="PANTHER" id="PTHR10783">
    <property type="entry name" value="XENOTROPIC AND POLYTROPIC RETROVIRUS RECEPTOR 1-RELATED"/>
    <property type="match status" value="1"/>
</dbReference>
<evidence type="ECO:0000256" key="1">
    <source>
        <dbReference type="ARBA" id="ARBA00004141"/>
    </source>
</evidence>
<feature type="domain" description="SPX" evidence="9">
    <location>
        <begin position="1"/>
        <end position="295"/>
    </location>
</feature>
<gene>
    <name evidence="10" type="primary">SYG1</name>
    <name evidence="10" type="ORF">MCUN1_002515</name>
</gene>
<feature type="transmembrane region" description="Helical" evidence="7">
    <location>
        <begin position="394"/>
        <end position="417"/>
    </location>
</feature>
<evidence type="ECO:0000259" key="9">
    <source>
        <dbReference type="PROSITE" id="PS51382"/>
    </source>
</evidence>
<evidence type="ECO:0000256" key="6">
    <source>
        <dbReference type="SAM" id="MobiDB-lite"/>
    </source>
</evidence>
<keyword evidence="4 7" id="KW-1133">Transmembrane helix</keyword>
<feature type="transmembrane region" description="Helical" evidence="7">
    <location>
        <begin position="584"/>
        <end position="607"/>
    </location>
</feature>
<name>A0AAF0EVV5_9BASI</name>
<accession>A0AAF0EVV5</accession>
<proteinExistence type="inferred from homology"/>
<dbReference type="PROSITE" id="PS51382">
    <property type="entry name" value="SPX"/>
    <property type="match status" value="1"/>
</dbReference>
<feature type="transmembrane region" description="Helical" evidence="7">
    <location>
        <begin position="353"/>
        <end position="374"/>
    </location>
</feature>
<dbReference type="GO" id="GO:0005794">
    <property type="term" value="C:Golgi apparatus"/>
    <property type="evidence" value="ECO:0007669"/>
    <property type="project" value="TreeGrafter"/>
</dbReference>
<evidence type="ECO:0000313" key="11">
    <source>
        <dbReference type="Proteomes" id="UP001219933"/>
    </source>
</evidence>
<evidence type="ECO:0000313" key="10">
    <source>
        <dbReference type="EMBL" id="WFD35657.1"/>
    </source>
</evidence>
<dbReference type="CDD" id="cd14475">
    <property type="entry name" value="SPX_SYG1_like"/>
    <property type="match status" value="1"/>
</dbReference>
<evidence type="ECO:0000256" key="4">
    <source>
        <dbReference type="ARBA" id="ARBA00022989"/>
    </source>
</evidence>
<dbReference type="GO" id="GO:0005886">
    <property type="term" value="C:plasma membrane"/>
    <property type="evidence" value="ECO:0007669"/>
    <property type="project" value="TreeGrafter"/>
</dbReference>
<feature type="transmembrane region" description="Helical" evidence="7">
    <location>
        <begin position="438"/>
        <end position="459"/>
    </location>
</feature>
<evidence type="ECO:0000259" key="8">
    <source>
        <dbReference type="PROSITE" id="PS51380"/>
    </source>
</evidence>
<dbReference type="InterPro" id="IPR004342">
    <property type="entry name" value="EXS_C"/>
</dbReference>
<protein>
    <submittedName>
        <fullName evidence="10">Xenotropic and polytropic retrovirus receptor 1</fullName>
    </submittedName>
</protein>
<feature type="transmembrane region" description="Helical" evidence="7">
    <location>
        <begin position="471"/>
        <end position="490"/>
    </location>
</feature>
<sequence length="779" mass="88634">MKFGRYLEENAADEWRRAYINYRGLKKLIKRVDAHYRARTDREIEKPAPPRTTGGLFRIPLLARSVDGQPEAVPNYGSTAAAPEEPLQPIEVDDLELTLAPERHRPSAAGQDLELRPSQTVDERIHDIFDHEERKFFRAVDAEVDRIERFYQKSERDAIDRLHTLVAQLSELAEHRRAYRAQAHHENVMHRLSIGSVEVPKTDGEDAGDARRARAIHVMHELDIKPAHASHESHVPHDPQRYIAARKKLRAAVVENYRVLEILNNYRFLNRQGFSKILKKFDKALGTSFLNDFYADRVLGTPLTDSDRVPKMIQGTEEVFASYFVHGDVKKARDILRQSNGTQVGAALRYHGVVFMTGLYLGLSACAVAAGLAAAHSPATQAVLPQWKQLIQVYATLFVPTLFALLFGLNLVGWHHARINSVFIFEWDAATALDPVQYFELPSVFLLSLCTCFWISFQFPNAFVSPTTLPFLWIAFIAGMLANPLPVFQLSGRMWFLRSMARVCGAGIARSVQFRDFFLGDELNSLAWSLSNLWYVTCQGAQGWPMPDTCAPTRTYWTPLLAALPAALRLGQCIRRYVDSERSVNIHIINAFKYLASIVAPFAYFWYQQSVGSSVLFAFWCLAATVNSTYTASWDLIMDWNLLTPNTRYPLLREKLAFDDIWPMYYVAMVSNVMLRFAWVLHIFGAPASPLARAILLALLEMLRRWQWNFIRLENEHLGNADSFKIIRDMPLPYPTCRVSSDDDDDGQTESPSEDKGSAEHNRQVLRRAITALVATMPR</sequence>
<keyword evidence="3 7" id="KW-0812">Transmembrane</keyword>
<comment type="subcellular location">
    <subcellularLocation>
        <location evidence="1">Membrane</location>
        <topology evidence="1">Multi-pass membrane protein</topology>
    </subcellularLocation>
</comment>
<dbReference type="PROSITE" id="PS51380">
    <property type="entry name" value="EXS"/>
    <property type="match status" value="1"/>
</dbReference>
<keyword evidence="5 7" id="KW-0472">Membrane</keyword>
<evidence type="ECO:0000256" key="7">
    <source>
        <dbReference type="SAM" id="Phobius"/>
    </source>
</evidence>
<dbReference type="EMBL" id="CP119879">
    <property type="protein sequence ID" value="WFD35657.1"/>
    <property type="molecule type" value="Genomic_DNA"/>
</dbReference>
<organism evidence="10 11">
    <name type="scientific">Malassezia cuniculi</name>
    <dbReference type="NCBI Taxonomy" id="948313"/>
    <lineage>
        <taxon>Eukaryota</taxon>
        <taxon>Fungi</taxon>
        <taxon>Dikarya</taxon>
        <taxon>Basidiomycota</taxon>
        <taxon>Ustilaginomycotina</taxon>
        <taxon>Malasseziomycetes</taxon>
        <taxon>Malasseziales</taxon>
        <taxon>Malasseziaceae</taxon>
        <taxon>Malassezia</taxon>
    </lineage>
</organism>
<dbReference type="GO" id="GO:0006817">
    <property type="term" value="P:phosphate ion transport"/>
    <property type="evidence" value="ECO:0007669"/>
    <property type="project" value="TreeGrafter"/>
</dbReference>
<dbReference type="GO" id="GO:0000822">
    <property type="term" value="F:inositol hexakisphosphate binding"/>
    <property type="evidence" value="ECO:0007669"/>
    <property type="project" value="TreeGrafter"/>
</dbReference>
<dbReference type="Pfam" id="PF03105">
    <property type="entry name" value="SPX"/>
    <property type="match status" value="1"/>
</dbReference>
<feature type="transmembrane region" description="Helical" evidence="7">
    <location>
        <begin position="677"/>
        <end position="700"/>
    </location>
</feature>